<sequence>MRRMPVTKTYSLQRFFSRMLIIFAIQILLVGIAILFVSVHFIQSGIIERQSLLVNALVTQSNRYLSETEEVMRSLAYELTASTVSYQTRLLTQIRTAYPRFASLYLLDAKGYVQVESTASSISMLGLDLMNTAYYQQAKTSNKTYFSDPFISLVSGRTAITIAIPVMLHDKLRGILVGELDVNLLQNTLEQFQLDNQVVSFIVDRQGTLLAHPNRQWVQERQNFGDWLLVKQGRAGASGFQVFNQNDTWMMGSVMLMANGWVVITTQPLLLGARPLIVTLCVALIIFVVNLVIFFLIQRHHRRQIIEPLSTLAERANLVAQGQYHEALSMQQLIYVQEVASLSESFRLMVNFIKERDKALEKQIVVLETAKNAAEAATQAKSEFLANMSHELRTPLNAIIGYAEILQMDAEEKSEETFVEYTQNILSSGEHLLTIINDVLDISKIEAGKMELHLDRFEVGDMLNEIRTMVDPLVKHNKNTLTVSYLTILGEMQTDLVKLRQCVLNLLSNAAKFTQQGQITLEVKRIVDHNNESWITFRVMDTGIGMTTEQINKLFGAFTQMDSSSTRRYGGTGLGLALTRHFARLLGGDVNVISEKGKGSTFTLFIPVMLPKVENNMDEIVSI</sequence>
<comment type="subcellular location">
    <subcellularLocation>
        <location evidence="2">Cell membrane</location>
        <topology evidence="2">Multi-pass membrane protein</topology>
    </subcellularLocation>
</comment>
<feature type="transmembrane region" description="Helical" evidence="15">
    <location>
        <begin position="249"/>
        <end position="270"/>
    </location>
</feature>
<keyword evidence="8" id="KW-0547">Nucleotide-binding</keyword>
<evidence type="ECO:0000256" key="7">
    <source>
        <dbReference type="ARBA" id="ARBA00022692"/>
    </source>
</evidence>
<name>A0A2N9YAN7_9GAMM</name>
<dbReference type="InterPro" id="IPR029151">
    <property type="entry name" value="Sensor-like_sf"/>
</dbReference>
<dbReference type="CDD" id="cd18773">
    <property type="entry name" value="PDC1_HK_sensor"/>
    <property type="match status" value="1"/>
</dbReference>
<dbReference type="FunFam" id="3.30.565.10:FF:000010">
    <property type="entry name" value="Sensor histidine kinase RcsC"/>
    <property type="match status" value="1"/>
</dbReference>
<dbReference type="Pfam" id="PF02743">
    <property type="entry name" value="dCache_1"/>
    <property type="match status" value="1"/>
</dbReference>
<dbReference type="InterPro" id="IPR033479">
    <property type="entry name" value="dCache_1"/>
</dbReference>
<keyword evidence="12" id="KW-0902">Two-component regulatory system</keyword>
<dbReference type="CDD" id="cd18774">
    <property type="entry name" value="PDC2_HK_sensor"/>
    <property type="match status" value="1"/>
</dbReference>
<dbReference type="SMART" id="SM00387">
    <property type="entry name" value="HATPase_c"/>
    <property type="match status" value="1"/>
</dbReference>
<dbReference type="Gene3D" id="3.30.450.20">
    <property type="entry name" value="PAS domain"/>
    <property type="match status" value="2"/>
</dbReference>
<evidence type="ECO:0000256" key="15">
    <source>
        <dbReference type="SAM" id="Phobius"/>
    </source>
</evidence>
<evidence type="ECO:0000256" key="12">
    <source>
        <dbReference type="ARBA" id="ARBA00023012"/>
    </source>
</evidence>
<evidence type="ECO:0000256" key="6">
    <source>
        <dbReference type="ARBA" id="ARBA00022679"/>
    </source>
</evidence>
<keyword evidence="9" id="KW-0418">Kinase</keyword>
<dbReference type="Proteomes" id="UP000234271">
    <property type="component" value="Chromosome"/>
</dbReference>
<feature type="transmembrane region" description="Helical" evidence="15">
    <location>
        <begin position="276"/>
        <end position="297"/>
    </location>
</feature>
<dbReference type="PRINTS" id="PR00344">
    <property type="entry name" value="BCTRLSENSOR"/>
</dbReference>
<dbReference type="CDD" id="cd16922">
    <property type="entry name" value="HATPase_EvgS-ArcB-TorS-like"/>
    <property type="match status" value="1"/>
</dbReference>
<dbReference type="Pfam" id="PF00512">
    <property type="entry name" value="HisKA"/>
    <property type="match status" value="1"/>
</dbReference>
<dbReference type="AlphaFoldDB" id="A0A2N9YAN7"/>
<dbReference type="PANTHER" id="PTHR43047:SF72">
    <property type="entry name" value="OSMOSENSING HISTIDINE PROTEIN KINASE SLN1"/>
    <property type="match status" value="1"/>
</dbReference>
<evidence type="ECO:0000256" key="4">
    <source>
        <dbReference type="ARBA" id="ARBA00022475"/>
    </source>
</evidence>
<reference evidence="19" key="1">
    <citation type="submission" date="2016-12" db="EMBL/GenBank/DDBJ databases">
        <title>Complete Genome Sequence of Beggiatoa leptomitiformis D-401.</title>
        <authorList>
            <person name="Fomenkov A."/>
            <person name="Vincze T."/>
            <person name="Grabovich M."/>
            <person name="Anton B.P."/>
            <person name="Dubinina G."/>
            <person name="Orlova M."/>
            <person name="Belousova E."/>
            <person name="Roberts R.J."/>
        </authorList>
    </citation>
    <scope>NUCLEOTIDE SEQUENCE [LARGE SCALE GENOMIC DNA]</scope>
    <source>
        <strain evidence="19">D-401</strain>
    </source>
</reference>
<organism evidence="18 19">
    <name type="scientific">Beggiatoa leptomitoformis</name>
    <dbReference type="NCBI Taxonomy" id="288004"/>
    <lineage>
        <taxon>Bacteria</taxon>
        <taxon>Pseudomonadati</taxon>
        <taxon>Pseudomonadota</taxon>
        <taxon>Gammaproteobacteria</taxon>
        <taxon>Thiotrichales</taxon>
        <taxon>Thiotrichaceae</taxon>
        <taxon>Beggiatoa</taxon>
    </lineage>
</organism>
<dbReference type="PANTHER" id="PTHR43047">
    <property type="entry name" value="TWO-COMPONENT HISTIDINE PROTEIN KINASE"/>
    <property type="match status" value="1"/>
</dbReference>
<protein>
    <recommendedName>
        <fullName evidence="3">histidine kinase</fullName>
        <ecNumber evidence="3">2.7.13.3</ecNumber>
    </recommendedName>
</protein>
<evidence type="ECO:0000259" key="16">
    <source>
        <dbReference type="PROSITE" id="PS50109"/>
    </source>
</evidence>
<evidence type="ECO:0000313" key="18">
    <source>
        <dbReference type="EMBL" id="AUI67528.2"/>
    </source>
</evidence>
<evidence type="ECO:0000256" key="13">
    <source>
        <dbReference type="ARBA" id="ARBA00023136"/>
    </source>
</evidence>
<dbReference type="SMART" id="SM00388">
    <property type="entry name" value="HisKA"/>
    <property type="match status" value="1"/>
</dbReference>
<dbReference type="InterPro" id="IPR036890">
    <property type="entry name" value="HATPase_C_sf"/>
</dbReference>
<evidence type="ECO:0000256" key="1">
    <source>
        <dbReference type="ARBA" id="ARBA00000085"/>
    </source>
</evidence>
<keyword evidence="13 15" id="KW-0472">Membrane</keyword>
<dbReference type="EC" id="2.7.13.3" evidence="3"/>
<evidence type="ECO:0000256" key="2">
    <source>
        <dbReference type="ARBA" id="ARBA00004651"/>
    </source>
</evidence>
<dbReference type="EMBL" id="CP018889">
    <property type="protein sequence ID" value="AUI67528.2"/>
    <property type="molecule type" value="Genomic_DNA"/>
</dbReference>
<dbReference type="Gene3D" id="3.30.565.10">
    <property type="entry name" value="Histidine kinase-like ATPase, C-terminal domain"/>
    <property type="match status" value="1"/>
</dbReference>
<evidence type="ECO:0000256" key="9">
    <source>
        <dbReference type="ARBA" id="ARBA00022777"/>
    </source>
</evidence>
<dbReference type="GO" id="GO:0009927">
    <property type="term" value="F:histidine phosphotransfer kinase activity"/>
    <property type="evidence" value="ECO:0007669"/>
    <property type="project" value="TreeGrafter"/>
</dbReference>
<evidence type="ECO:0000259" key="17">
    <source>
        <dbReference type="PROSITE" id="PS50885"/>
    </source>
</evidence>
<dbReference type="Gene3D" id="1.10.287.130">
    <property type="match status" value="1"/>
</dbReference>
<dbReference type="InterPro" id="IPR003661">
    <property type="entry name" value="HisK_dim/P_dom"/>
</dbReference>
<evidence type="ECO:0000256" key="14">
    <source>
        <dbReference type="ARBA" id="ARBA00023306"/>
    </source>
</evidence>
<keyword evidence="14" id="KW-0131">Cell cycle</keyword>
<dbReference type="InterPro" id="IPR003660">
    <property type="entry name" value="HAMP_dom"/>
</dbReference>
<evidence type="ECO:0000313" key="19">
    <source>
        <dbReference type="Proteomes" id="UP000234271"/>
    </source>
</evidence>
<dbReference type="SUPFAM" id="SSF55874">
    <property type="entry name" value="ATPase domain of HSP90 chaperone/DNA topoisomerase II/histidine kinase"/>
    <property type="match status" value="1"/>
</dbReference>
<dbReference type="Pfam" id="PF02518">
    <property type="entry name" value="HATPase_c"/>
    <property type="match status" value="1"/>
</dbReference>
<gene>
    <name evidence="18" type="ORF">BLE401_01680</name>
</gene>
<evidence type="ECO:0000256" key="11">
    <source>
        <dbReference type="ARBA" id="ARBA00022989"/>
    </source>
</evidence>
<accession>A0A2N9YAN7</accession>
<keyword evidence="19" id="KW-1185">Reference proteome</keyword>
<dbReference type="SUPFAM" id="SSF47384">
    <property type="entry name" value="Homodimeric domain of signal transducing histidine kinase"/>
    <property type="match status" value="1"/>
</dbReference>
<dbReference type="InterPro" id="IPR004358">
    <property type="entry name" value="Sig_transdc_His_kin-like_C"/>
</dbReference>
<feature type="domain" description="Histidine kinase" evidence="16">
    <location>
        <begin position="387"/>
        <end position="610"/>
    </location>
</feature>
<keyword evidence="10" id="KW-0067">ATP-binding</keyword>
<evidence type="ECO:0000256" key="3">
    <source>
        <dbReference type="ARBA" id="ARBA00012438"/>
    </source>
</evidence>
<evidence type="ECO:0000256" key="8">
    <source>
        <dbReference type="ARBA" id="ARBA00022741"/>
    </source>
</evidence>
<feature type="transmembrane region" description="Helical" evidence="15">
    <location>
        <begin position="20"/>
        <end position="42"/>
    </location>
</feature>
<dbReference type="InterPro" id="IPR036097">
    <property type="entry name" value="HisK_dim/P_sf"/>
</dbReference>
<evidence type="ECO:0000256" key="5">
    <source>
        <dbReference type="ARBA" id="ARBA00022553"/>
    </source>
</evidence>
<keyword evidence="4" id="KW-1003">Cell membrane</keyword>
<dbReference type="GO" id="GO:0005886">
    <property type="term" value="C:plasma membrane"/>
    <property type="evidence" value="ECO:0007669"/>
    <property type="project" value="UniProtKB-SubCell"/>
</dbReference>
<dbReference type="InterPro" id="IPR005467">
    <property type="entry name" value="His_kinase_dom"/>
</dbReference>
<keyword evidence="7 15" id="KW-0812">Transmembrane</keyword>
<dbReference type="PROSITE" id="PS50885">
    <property type="entry name" value="HAMP"/>
    <property type="match status" value="1"/>
</dbReference>
<keyword evidence="11 15" id="KW-1133">Transmembrane helix</keyword>
<feature type="domain" description="HAMP" evidence="17">
    <location>
        <begin position="303"/>
        <end position="358"/>
    </location>
</feature>
<dbReference type="FunFam" id="1.10.287.130:FF:000038">
    <property type="entry name" value="Sensory transduction histidine kinase"/>
    <property type="match status" value="1"/>
</dbReference>
<evidence type="ECO:0000256" key="10">
    <source>
        <dbReference type="ARBA" id="ARBA00022840"/>
    </source>
</evidence>
<dbReference type="PROSITE" id="PS50109">
    <property type="entry name" value="HIS_KIN"/>
    <property type="match status" value="1"/>
</dbReference>
<comment type="catalytic activity">
    <reaction evidence="1">
        <text>ATP + protein L-histidine = ADP + protein N-phospho-L-histidine.</text>
        <dbReference type="EC" id="2.7.13.3"/>
    </reaction>
</comment>
<dbReference type="CDD" id="cd00082">
    <property type="entry name" value="HisKA"/>
    <property type="match status" value="1"/>
</dbReference>
<dbReference type="SUPFAM" id="SSF103190">
    <property type="entry name" value="Sensory domain-like"/>
    <property type="match status" value="1"/>
</dbReference>
<dbReference type="GO" id="GO:0005524">
    <property type="term" value="F:ATP binding"/>
    <property type="evidence" value="ECO:0007669"/>
    <property type="project" value="UniProtKB-KW"/>
</dbReference>
<keyword evidence="5" id="KW-0597">Phosphoprotein</keyword>
<keyword evidence="6" id="KW-0808">Transferase</keyword>
<proteinExistence type="predicted"/>
<dbReference type="GO" id="GO:0000155">
    <property type="term" value="F:phosphorelay sensor kinase activity"/>
    <property type="evidence" value="ECO:0007669"/>
    <property type="project" value="InterPro"/>
</dbReference>
<dbReference type="Gene3D" id="6.10.340.10">
    <property type="match status" value="1"/>
</dbReference>
<dbReference type="InterPro" id="IPR003594">
    <property type="entry name" value="HATPase_dom"/>
</dbReference>